<dbReference type="PANTHER" id="PTHR36166">
    <property type="entry name" value="CHROMOSOME 9, WHOLE GENOME SHOTGUN SEQUENCE"/>
    <property type="match status" value="1"/>
</dbReference>
<name>A0AB39KVE5_9CAUL</name>
<dbReference type="AlphaFoldDB" id="A0AB39KVE5"/>
<dbReference type="Gene3D" id="3.30.530.20">
    <property type="match status" value="1"/>
</dbReference>
<proteinExistence type="predicted"/>
<dbReference type="Pfam" id="PF10604">
    <property type="entry name" value="Polyketide_cyc2"/>
    <property type="match status" value="1"/>
</dbReference>
<dbReference type="RefSeq" id="WP_369061201.1">
    <property type="nucleotide sequence ID" value="NZ_CP158375.1"/>
</dbReference>
<accession>A0AB39KVE5</accession>
<protein>
    <submittedName>
        <fullName evidence="1">SRPBCC domain-containing protein</fullName>
    </submittedName>
</protein>
<dbReference type="PANTHER" id="PTHR36166:SF1">
    <property type="entry name" value="SRPBCC DOMAIN-CONTAINING PROTEIN"/>
    <property type="match status" value="1"/>
</dbReference>
<dbReference type="InterPro" id="IPR023393">
    <property type="entry name" value="START-like_dom_sf"/>
</dbReference>
<dbReference type="SUPFAM" id="SSF55961">
    <property type="entry name" value="Bet v1-like"/>
    <property type="match status" value="1"/>
</dbReference>
<dbReference type="EMBL" id="CP158375">
    <property type="protein sequence ID" value="XDO97769.1"/>
    <property type="molecule type" value="Genomic_DNA"/>
</dbReference>
<reference evidence="1" key="1">
    <citation type="submission" date="2024-06" db="EMBL/GenBank/DDBJ databases">
        <title>Caulobacter inopinatus, sp. nov.</title>
        <authorList>
            <person name="Donachie S.P."/>
        </authorList>
    </citation>
    <scope>NUCLEOTIDE SEQUENCE</scope>
    <source>
        <strain evidence="1">73W</strain>
    </source>
</reference>
<evidence type="ECO:0000313" key="1">
    <source>
        <dbReference type="EMBL" id="XDO97769.1"/>
    </source>
</evidence>
<sequence>MTFKYEHRIGVQAPAEVVWELLADLPGWASWNPLYPGAEGMIRIGAALVLTDADGDKLETTVMEWVPYEQLHLRRSGMNGFVRSVRYFEIEAMSDNGVIFSNGELYAGLGAFLIKKQRRAIKAGFEAMGEALREKAEAIWQERQVSAK</sequence>
<dbReference type="CDD" id="cd07822">
    <property type="entry name" value="SRPBCC_4"/>
    <property type="match status" value="1"/>
</dbReference>
<dbReference type="InterPro" id="IPR019587">
    <property type="entry name" value="Polyketide_cyclase/dehydratase"/>
</dbReference>
<gene>
    <name evidence="1" type="ORF">ABOZ73_04940</name>
</gene>
<organism evidence="1">
    <name type="scientific">Caulobacter sp. 73W</name>
    <dbReference type="NCBI Taxonomy" id="3161137"/>
    <lineage>
        <taxon>Bacteria</taxon>
        <taxon>Pseudomonadati</taxon>
        <taxon>Pseudomonadota</taxon>
        <taxon>Alphaproteobacteria</taxon>
        <taxon>Caulobacterales</taxon>
        <taxon>Caulobacteraceae</taxon>
        <taxon>Caulobacter</taxon>
    </lineage>
</organism>